<dbReference type="KEGG" id="vih:AB0763_14710"/>
<proteinExistence type="predicted"/>
<geneLocation type="plasmid" evidence="3">
    <name>p-HB236076</name>
</geneLocation>
<sequence>MAIQRRHSGNQRSLNFDNDFTSEQRQRFTKVANSAAKQKGDDDYSPQARITPPETITPAESNSGGREPQFKSTLAKQHHQQAKRNKRKKKRMQKLLAVALLIFLIACLYGMYHLD</sequence>
<feature type="region of interest" description="Disordered" evidence="1">
    <location>
        <begin position="1"/>
        <end position="90"/>
    </location>
</feature>
<name>A0AB39HLA3_9VIBR</name>
<evidence type="ECO:0000256" key="2">
    <source>
        <dbReference type="SAM" id="Phobius"/>
    </source>
</evidence>
<keyword evidence="3" id="KW-0614">Plasmid</keyword>
<dbReference type="RefSeq" id="WP_306099193.1">
    <property type="nucleotide sequence ID" value="NZ_CP162602.1"/>
</dbReference>
<dbReference type="EMBL" id="CP162602">
    <property type="protein sequence ID" value="XDK27015.1"/>
    <property type="molecule type" value="Genomic_DNA"/>
</dbReference>
<feature type="compositionally biased region" description="Polar residues" evidence="1">
    <location>
        <begin position="58"/>
        <end position="74"/>
    </location>
</feature>
<dbReference type="AlphaFoldDB" id="A0AB39HLA3"/>
<evidence type="ECO:0000313" key="3">
    <source>
        <dbReference type="EMBL" id="XDK27015.1"/>
    </source>
</evidence>
<feature type="compositionally biased region" description="Basic residues" evidence="1">
    <location>
        <begin position="76"/>
        <end position="90"/>
    </location>
</feature>
<keyword evidence="2" id="KW-1133">Transmembrane helix</keyword>
<keyword evidence="2" id="KW-0812">Transmembrane</keyword>
<reference evidence="3" key="1">
    <citation type="submission" date="2024-07" db="EMBL/GenBank/DDBJ databases">
        <title>Genome Analysis of a Potential Novel Vibrio Species Secreting pH- and Thermo-stable Alginate Lyase and its Application in Producing Alginate Oligosaccharides.</title>
        <authorList>
            <person name="Huang H."/>
            <person name="Bao K."/>
        </authorList>
    </citation>
    <scope>NUCLEOTIDE SEQUENCE</scope>
    <source>
        <strain evidence="3">HB236076</strain>
        <plasmid evidence="3">p-HB236076</plasmid>
    </source>
</reference>
<organism evidence="3">
    <name type="scientific">Vibrio sp. HB236076</name>
    <dbReference type="NCBI Taxonomy" id="3232307"/>
    <lineage>
        <taxon>Bacteria</taxon>
        <taxon>Pseudomonadati</taxon>
        <taxon>Pseudomonadota</taxon>
        <taxon>Gammaproteobacteria</taxon>
        <taxon>Vibrionales</taxon>
        <taxon>Vibrionaceae</taxon>
        <taxon>Vibrio</taxon>
    </lineage>
</organism>
<protein>
    <submittedName>
        <fullName evidence="3">Uncharacterized protein</fullName>
    </submittedName>
</protein>
<evidence type="ECO:0000256" key="1">
    <source>
        <dbReference type="SAM" id="MobiDB-lite"/>
    </source>
</evidence>
<feature type="compositionally biased region" description="Polar residues" evidence="1">
    <location>
        <begin position="10"/>
        <end position="23"/>
    </location>
</feature>
<feature type="transmembrane region" description="Helical" evidence="2">
    <location>
        <begin position="95"/>
        <end position="112"/>
    </location>
</feature>
<gene>
    <name evidence="3" type="ORF">AB0763_14710</name>
</gene>
<keyword evidence="2" id="KW-0472">Membrane</keyword>
<accession>A0AB39HLA3</accession>